<sequence length="200" mass="22015">MRPGRGDDHLPVHCRPGQPVLALLPRLHRGHGPAQHAAPAGRRRPALRAVQARLFPLSLHRRWPNHQRHAHPLQGGPTRAGKAPKDQLRSNQRPHHPDARHRRRHSTIPPVVRTIRPGPGLPLRNSVHQSTDQVLRAILPLGRRGQADLPATPQCGPRQGTLRRHGRAVRVCRAAHEVQAGVGPGEDPAQVPGERAVRLG</sequence>
<dbReference type="EMBL" id="HBUE01234878">
    <property type="protein sequence ID" value="CAG6546641.1"/>
    <property type="molecule type" value="Transcribed_RNA"/>
</dbReference>
<feature type="compositionally biased region" description="Basic residues" evidence="1">
    <location>
        <begin position="59"/>
        <end position="71"/>
    </location>
</feature>
<dbReference type="AlphaFoldDB" id="A0A8D8PEH7"/>
<evidence type="ECO:0000313" key="2">
    <source>
        <dbReference type="EMBL" id="CAG6598824.1"/>
    </source>
</evidence>
<feature type="compositionally biased region" description="Basic residues" evidence="1">
    <location>
        <begin position="92"/>
        <end position="106"/>
    </location>
</feature>
<protein>
    <submittedName>
        <fullName evidence="2">(northern house mosquito) hypothetical protein</fullName>
    </submittedName>
</protein>
<dbReference type="EMBL" id="HBUE01341781">
    <property type="protein sequence ID" value="CAG6598824.1"/>
    <property type="molecule type" value="Transcribed_RNA"/>
</dbReference>
<name>A0A8D8PEH7_CULPI</name>
<feature type="region of interest" description="Disordered" evidence="1">
    <location>
        <begin position="179"/>
        <end position="200"/>
    </location>
</feature>
<proteinExistence type="predicted"/>
<accession>A0A8D8PEH7</accession>
<feature type="region of interest" description="Disordered" evidence="1">
    <location>
        <begin position="59"/>
        <end position="106"/>
    </location>
</feature>
<organism evidence="2">
    <name type="scientific">Culex pipiens</name>
    <name type="common">House mosquito</name>
    <dbReference type="NCBI Taxonomy" id="7175"/>
    <lineage>
        <taxon>Eukaryota</taxon>
        <taxon>Metazoa</taxon>
        <taxon>Ecdysozoa</taxon>
        <taxon>Arthropoda</taxon>
        <taxon>Hexapoda</taxon>
        <taxon>Insecta</taxon>
        <taxon>Pterygota</taxon>
        <taxon>Neoptera</taxon>
        <taxon>Endopterygota</taxon>
        <taxon>Diptera</taxon>
        <taxon>Nematocera</taxon>
        <taxon>Culicoidea</taxon>
        <taxon>Culicidae</taxon>
        <taxon>Culicinae</taxon>
        <taxon>Culicini</taxon>
        <taxon>Culex</taxon>
        <taxon>Culex</taxon>
    </lineage>
</organism>
<reference evidence="2" key="1">
    <citation type="submission" date="2021-05" db="EMBL/GenBank/DDBJ databases">
        <authorList>
            <person name="Alioto T."/>
            <person name="Alioto T."/>
            <person name="Gomez Garrido J."/>
        </authorList>
    </citation>
    <scope>NUCLEOTIDE SEQUENCE</scope>
</reference>
<evidence type="ECO:0000256" key="1">
    <source>
        <dbReference type="SAM" id="MobiDB-lite"/>
    </source>
</evidence>